<evidence type="ECO:0000313" key="3">
    <source>
        <dbReference type="EMBL" id="GMH65234.1"/>
    </source>
</evidence>
<dbReference type="InterPro" id="IPR001611">
    <property type="entry name" value="Leu-rich_rpt"/>
</dbReference>
<feature type="domain" description="START" evidence="2">
    <location>
        <begin position="946"/>
        <end position="1049"/>
    </location>
</feature>
<dbReference type="SUPFAM" id="SSF52058">
    <property type="entry name" value="L domain-like"/>
    <property type="match status" value="1"/>
</dbReference>
<dbReference type="InterPro" id="IPR002913">
    <property type="entry name" value="START_lipid-bd_dom"/>
</dbReference>
<organism evidence="3 4">
    <name type="scientific">Triparma laevis f. longispina</name>
    <dbReference type="NCBI Taxonomy" id="1714387"/>
    <lineage>
        <taxon>Eukaryota</taxon>
        <taxon>Sar</taxon>
        <taxon>Stramenopiles</taxon>
        <taxon>Ochrophyta</taxon>
        <taxon>Bolidophyceae</taxon>
        <taxon>Parmales</taxon>
        <taxon>Triparmaceae</taxon>
        <taxon>Triparma</taxon>
    </lineage>
</organism>
<dbReference type="EMBL" id="BRXW01000549">
    <property type="protein sequence ID" value="GMH65234.1"/>
    <property type="molecule type" value="Genomic_DNA"/>
</dbReference>
<dbReference type="InterPro" id="IPR032675">
    <property type="entry name" value="LRR_dom_sf"/>
</dbReference>
<feature type="transmembrane region" description="Helical" evidence="1">
    <location>
        <begin position="1133"/>
        <end position="1151"/>
    </location>
</feature>
<reference evidence="4" key="1">
    <citation type="journal article" date="2023" name="Commun. Biol.">
        <title>Genome analysis of Parmales, the sister group of diatoms, reveals the evolutionary specialization of diatoms from phago-mixotrophs to photoautotrophs.</title>
        <authorList>
            <person name="Ban H."/>
            <person name="Sato S."/>
            <person name="Yoshikawa S."/>
            <person name="Yamada K."/>
            <person name="Nakamura Y."/>
            <person name="Ichinomiya M."/>
            <person name="Sato N."/>
            <person name="Blanc-Mathieu R."/>
            <person name="Endo H."/>
            <person name="Kuwata A."/>
            <person name="Ogata H."/>
        </authorList>
    </citation>
    <scope>NUCLEOTIDE SEQUENCE [LARGE SCALE GENOMIC DNA]</scope>
    <source>
        <strain evidence="4">NIES 3700</strain>
    </source>
</reference>
<keyword evidence="1" id="KW-0812">Transmembrane</keyword>
<evidence type="ECO:0000313" key="4">
    <source>
        <dbReference type="Proteomes" id="UP001165122"/>
    </source>
</evidence>
<dbReference type="GO" id="GO:0008289">
    <property type="term" value="F:lipid binding"/>
    <property type="evidence" value="ECO:0007669"/>
    <property type="project" value="InterPro"/>
</dbReference>
<keyword evidence="4" id="KW-1185">Reference proteome</keyword>
<feature type="transmembrane region" description="Helical" evidence="1">
    <location>
        <begin position="693"/>
        <end position="720"/>
    </location>
</feature>
<sequence length="1716" mass="189576">MFCTVVLKISIIHEEMKPTFIRRILPLLKIAGTVMFAVICNEAAEIEPEINGDNVTVLYESKLVGNILNHPSPPTLSHNCTWFNTSTFLSTSPPPTKTTFNTKRFHAGKSECSAANVPVLLSLLDSLIDMMSGGVIDMSHPTVSTAARIVNDTTTTMSTMGALSVVKNENDQSHPLSPLDTVGNFLYAYNLGADPSDANITIDHVTFSPVPAKDTRLNNTVGDATWTCNNDKDFDVFSTGAANPVNLTHPDHDLWNIGKLDHILYSYVRRDNSEHPLSVSLPNLVPGKVYKVQMIFHEKSFERAFTVALDNIPIALDYSPAAAQNSPGMKRDNSCNILGPPHFLNDHNYGCVLGTGFIDNDNPGMLGASVLSHLFIAKKPTSTITLYSMSREDGCEATFSDGIVDGEIDGGSCSVDTWSSYFEEVSRVDDHNAAQYAQVPVLGDAEEVVEVNITPLILSLLVLGFYLLSATDAIQVRRGRIANKTGDVGVKIQPALSASSIAAGGSGEGGASGISMPNSMAGRLSVTEAGRMSVAHAKDAFNRDHRNLKNPAQEEHEHQQIARLSSQIETKLQPDIASAARSLPSTVRVHSNFTFNQLLGPAGSLAFTSLLLLSCFCLYVGRFLEEAMTDNKELRLEFVVIFYLVGLIAVYYFVNSVVFWRGMSLTLEVELRGLYDPFSALGKLPKLKSAVEFYYANIATVSAGKYSIFLIVGSSFFELLVQTRNAENMATWLDWAWLEPFTMILSVHFIVMGACLSFSWVSASAIAIIDVIFEALYTRFNIWNGRLDRATSSLDFVAVLVPLYLMVEMVNDCYIRLMREHIDAFLRTQELQRNYVLAKRGGTFKELLAMEFNEKVMLHEAEEENNEDLKGGVVEIKEFSEFKATVSSSKSQESDCNELTVRFFVPKATPEQLVTFQKSQLQVKGEALTKIEEVELELGWSLLHGEFVVPMKVMARDFLADQLWVVEDGGGFLAVARSTTDVRFPKKKRMTRVMYFTSGYRFEPWFDGESGEALGTKVTTIAAYDPGGLLPPWYINYAAFSQMSLRIKMFHDYFVGHVNPADESDNGGVWPDDYALSLVAAKEAEERGEEGDEKALLWRAEMQQLRRQRGKEISKDEKRKEVLRTRARRARKILGGMFIAIGLVFGLSIGLSSRSAKVNCAKSKYTKCVWDAFGKGSAHLYFENGFLSGSMCGFGTGGGTRGGVFTLDVSECTTEEDWEALNEDNVRFAFLSTFVSEGTGRTSLPSWLNSSEDGIPPRLREVRLQGNSFEGFPVWLRGDGGLGLELLDIRDNNISSLPFEVADADLDGGELRVGGNPIDVVDWGGKGLFELPQMVEGGAGRGVLNGFFESVKFMRLADNSFGESVFELLADSNLTSLRGLDVSNNSLSGFSGITRLTSLEELAVNDNPNIGVGELLELVDGDWKVNTLEKVHAKRCNVTDVTAREAARFDDFDLDLGDSIKELRWFGCVTVVSGYLRDVPKFVGLLEGLEVFQMTGFRFADGAKLMEGDLPLGLQELKLSFVHNLELEDRCFRGMGCLRKLDFTAATGVRSYTKMISEDLVNLEELAITRIGGNHDLTREIWEEMREEVYKSSSLRRLIATIEGGGMEGGSDCEFFFANRTDLCEHTPQCNYGNFTSYNIAVENEFPDLLERQDFKVKNCCVYDYRTNGCGMCNADAENGFSVGTGNVDCTALCKADLNKGPEVKPLREECPGYFD</sequence>
<dbReference type="InterPro" id="IPR023393">
    <property type="entry name" value="START-like_dom_sf"/>
</dbReference>
<proteinExistence type="predicted"/>
<gene>
    <name evidence="3" type="ORF">TrLO_g5239</name>
</gene>
<feature type="transmembrane region" description="Helical" evidence="1">
    <location>
        <begin position="598"/>
        <end position="624"/>
    </location>
</feature>
<protein>
    <recommendedName>
        <fullName evidence="2">START domain-containing protein</fullName>
    </recommendedName>
</protein>
<name>A0A9W7A3N2_9STRA</name>
<dbReference type="OrthoDB" id="203911at2759"/>
<accession>A0A9W7A3N2</accession>
<dbReference type="Pfam" id="PF01852">
    <property type="entry name" value="START"/>
    <property type="match status" value="1"/>
</dbReference>
<dbReference type="PROSITE" id="PS51450">
    <property type="entry name" value="LRR"/>
    <property type="match status" value="1"/>
</dbReference>
<evidence type="ECO:0000259" key="2">
    <source>
        <dbReference type="Pfam" id="PF01852"/>
    </source>
</evidence>
<dbReference type="Gene3D" id="3.30.530.20">
    <property type="match status" value="1"/>
</dbReference>
<feature type="transmembrane region" description="Helical" evidence="1">
    <location>
        <begin position="757"/>
        <end position="777"/>
    </location>
</feature>
<dbReference type="Proteomes" id="UP001165122">
    <property type="component" value="Unassembled WGS sequence"/>
</dbReference>
<feature type="transmembrane region" description="Helical" evidence="1">
    <location>
        <begin position="636"/>
        <end position="654"/>
    </location>
</feature>
<keyword evidence="1" id="KW-1133">Transmembrane helix</keyword>
<dbReference type="Gene3D" id="3.80.10.10">
    <property type="entry name" value="Ribonuclease Inhibitor"/>
    <property type="match status" value="1"/>
</dbReference>
<keyword evidence="1" id="KW-0472">Membrane</keyword>
<dbReference type="SUPFAM" id="SSF55961">
    <property type="entry name" value="Bet v1-like"/>
    <property type="match status" value="1"/>
</dbReference>
<evidence type="ECO:0000256" key="1">
    <source>
        <dbReference type="SAM" id="Phobius"/>
    </source>
</evidence>
<comment type="caution">
    <text evidence="3">The sequence shown here is derived from an EMBL/GenBank/DDBJ whole genome shotgun (WGS) entry which is preliminary data.</text>
</comment>